<evidence type="ECO:0000313" key="4">
    <source>
        <dbReference type="Proteomes" id="UP001164439"/>
    </source>
</evidence>
<proteinExistence type="predicted"/>
<dbReference type="PANTHER" id="PTHR35176">
    <property type="entry name" value="HEME OXYGENASE HI_0854-RELATED"/>
    <property type="match status" value="1"/>
</dbReference>
<dbReference type="InterPro" id="IPR011576">
    <property type="entry name" value="Pyridox_Oxase_N"/>
</dbReference>
<protein>
    <submittedName>
        <fullName evidence="3">PPOX class F420-dependent oxidoreductase</fullName>
        <ecNumber evidence="3">1.-.-.-</ecNumber>
    </submittedName>
</protein>
<sequence length="110" mass="11813">MPTTNSDFGQALDRIGQSKHISLTTYRKDGRAVRTPVGSLVHNGALYALTAPDTGKVKRIRNNPRVTVAPCAMNGTVEPGAPTATGTARLLDATGTAHVQELMEQRFCMY</sequence>
<dbReference type="NCBIfam" id="TIGR03666">
    <property type="entry name" value="Rv2061_F420"/>
    <property type="match status" value="1"/>
</dbReference>
<keyword evidence="4" id="KW-1185">Reference proteome</keyword>
<dbReference type="InterPro" id="IPR019965">
    <property type="entry name" value="PPOX_F420-dep_Rv2061_put"/>
</dbReference>
<dbReference type="InterPro" id="IPR052019">
    <property type="entry name" value="F420H2_bilvrd_red/Heme_oxyg"/>
</dbReference>
<evidence type="ECO:0000313" key="3">
    <source>
        <dbReference type="EMBL" id="WAZ19037.1"/>
    </source>
</evidence>
<evidence type="ECO:0000256" key="1">
    <source>
        <dbReference type="ARBA" id="ARBA00023002"/>
    </source>
</evidence>
<dbReference type="EMBL" id="CP114413">
    <property type="protein sequence ID" value="WAZ19037.1"/>
    <property type="molecule type" value="Genomic_DNA"/>
</dbReference>
<dbReference type="SUPFAM" id="SSF50475">
    <property type="entry name" value="FMN-binding split barrel"/>
    <property type="match status" value="1"/>
</dbReference>
<gene>
    <name evidence="3" type="ORF">STRCI_000057</name>
</gene>
<feature type="domain" description="Pyridoxamine 5'-phosphate oxidase N-terminal" evidence="2">
    <location>
        <begin position="14"/>
        <end position="93"/>
    </location>
</feature>
<evidence type="ECO:0000259" key="2">
    <source>
        <dbReference type="Pfam" id="PF01243"/>
    </source>
</evidence>
<dbReference type="Gene3D" id="2.30.110.10">
    <property type="entry name" value="Electron Transport, Fmn-binding Protein, Chain A"/>
    <property type="match status" value="1"/>
</dbReference>
<dbReference type="EC" id="1.-.-.-" evidence="3"/>
<dbReference type="GO" id="GO:0016491">
    <property type="term" value="F:oxidoreductase activity"/>
    <property type="evidence" value="ECO:0007669"/>
    <property type="project" value="UniProtKB-KW"/>
</dbReference>
<reference evidence="3" key="1">
    <citation type="submission" date="2022-12" db="EMBL/GenBank/DDBJ databases">
        <authorList>
            <person name="Ruckert C."/>
            <person name="Busche T."/>
            <person name="Kalinowski J."/>
            <person name="Wittmann C."/>
        </authorList>
    </citation>
    <scope>NUCLEOTIDE SEQUENCE</scope>
    <source>
        <strain evidence="3">DSM 40467</strain>
    </source>
</reference>
<dbReference type="RefSeq" id="WP_269656720.1">
    <property type="nucleotide sequence ID" value="NZ_CP114413.1"/>
</dbReference>
<name>A0ABY7K3J9_9ACTN</name>
<accession>A0ABY7K3J9</accession>
<organism evidence="3 4">
    <name type="scientific">Streptomyces cinnabarinus</name>
    <dbReference type="NCBI Taxonomy" id="67287"/>
    <lineage>
        <taxon>Bacteria</taxon>
        <taxon>Bacillati</taxon>
        <taxon>Actinomycetota</taxon>
        <taxon>Actinomycetes</taxon>
        <taxon>Kitasatosporales</taxon>
        <taxon>Streptomycetaceae</taxon>
        <taxon>Streptomyces</taxon>
    </lineage>
</organism>
<keyword evidence="1 3" id="KW-0560">Oxidoreductase</keyword>
<dbReference type="Pfam" id="PF01243">
    <property type="entry name" value="PNPOx_N"/>
    <property type="match status" value="1"/>
</dbReference>
<dbReference type="Proteomes" id="UP001164439">
    <property type="component" value="Chromosome"/>
</dbReference>
<dbReference type="InterPro" id="IPR012349">
    <property type="entry name" value="Split_barrel_FMN-bd"/>
</dbReference>
<dbReference type="PANTHER" id="PTHR35176:SF11">
    <property type="entry name" value="PYRIDOXAMINE 5'-PHOSPHATE OXIDASE FAMILY PROTEIN"/>
    <property type="match status" value="1"/>
</dbReference>